<dbReference type="GeneID" id="107121530"/>
<dbReference type="PRINTS" id="PR00463">
    <property type="entry name" value="EP450I"/>
</dbReference>
<dbReference type="InterPro" id="IPR017972">
    <property type="entry name" value="Cyt_P450_CS"/>
</dbReference>
<dbReference type="InterPro" id="IPR002401">
    <property type="entry name" value="Cyt_P450_E_grp-I"/>
</dbReference>
<dbReference type="PANTHER" id="PTHR24293:SF1">
    <property type="entry name" value="CHOLESTEROL 24-HYDROXYLASE"/>
    <property type="match status" value="1"/>
</dbReference>
<keyword evidence="5" id="KW-0472">Membrane</keyword>
<comment type="similarity">
    <text evidence="1 4">Belongs to the cytochrome P450 family.</text>
</comment>
<name>A0ABM1L1U1_GEKJA</name>
<dbReference type="Gene3D" id="1.10.630.10">
    <property type="entry name" value="Cytochrome P450"/>
    <property type="match status" value="1"/>
</dbReference>
<dbReference type="Pfam" id="PF00067">
    <property type="entry name" value="p450"/>
    <property type="match status" value="1"/>
</dbReference>
<evidence type="ECO:0000256" key="5">
    <source>
        <dbReference type="SAM" id="Phobius"/>
    </source>
</evidence>
<keyword evidence="4" id="KW-0503">Monooxygenase</keyword>
<dbReference type="InterPro" id="IPR036396">
    <property type="entry name" value="Cyt_P450_sf"/>
</dbReference>
<proteinExistence type="inferred from homology"/>
<keyword evidence="3 4" id="KW-0408">Iron</keyword>
<dbReference type="SUPFAM" id="SSF48264">
    <property type="entry name" value="Cytochrome P450"/>
    <property type="match status" value="1"/>
</dbReference>
<dbReference type="InterPro" id="IPR039983">
    <property type="entry name" value="CYP46A1"/>
</dbReference>
<evidence type="ECO:0000313" key="6">
    <source>
        <dbReference type="Proteomes" id="UP000694871"/>
    </source>
</evidence>
<dbReference type="CDD" id="cd20613">
    <property type="entry name" value="CYP46A1-like"/>
    <property type="match status" value="1"/>
</dbReference>
<keyword evidence="4" id="KW-0479">Metal-binding</keyword>
<keyword evidence="6" id="KW-1185">Reference proteome</keyword>
<evidence type="ECO:0000313" key="7">
    <source>
        <dbReference type="RefSeq" id="XP_015279928.1"/>
    </source>
</evidence>
<evidence type="ECO:0000256" key="2">
    <source>
        <dbReference type="ARBA" id="ARBA00022617"/>
    </source>
</evidence>
<dbReference type="PRINTS" id="PR00385">
    <property type="entry name" value="P450"/>
</dbReference>
<evidence type="ECO:0000256" key="1">
    <source>
        <dbReference type="ARBA" id="ARBA00010617"/>
    </source>
</evidence>
<dbReference type="PROSITE" id="PS00086">
    <property type="entry name" value="CYTOCHROME_P450"/>
    <property type="match status" value="1"/>
</dbReference>
<evidence type="ECO:0000256" key="3">
    <source>
        <dbReference type="ARBA" id="ARBA00023004"/>
    </source>
</evidence>
<keyword evidence="2 4" id="KW-0349">Heme</keyword>
<evidence type="ECO:0000256" key="4">
    <source>
        <dbReference type="RuleBase" id="RU000461"/>
    </source>
</evidence>
<dbReference type="RefSeq" id="XP_015279928.1">
    <property type="nucleotide sequence ID" value="XM_015424442.1"/>
</dbReference>
<dbReference type="InterPro" id="IPR001128">
    <property type="entry name" value="Cyt_P450"/>
</dbReference>
<dbReference type="PANTHER" id="PTHR24293">
    <property type="entry name" value="CYTOCHROME P450 FAMILY 46 SUBFAMILY A"/>
    <property type="match status" value="1"/>
</dbReference>
<keyword evidence="5" id="KW-0812">Transmembrane</keyword>
<protein>
    <submittedName>
        <fullName evidence="7">Cholesterol 24-hydroxylase-like</fullName>
    </submittedName>
</protein>
<accession>A0ABM1L1U1</accession>
<sequence length="508" mass="58443">MDAPEAAWGLLLRLLLAVACLAFGLYCCYLKYVHWKYDYIPSAPRASFFFGHLPVIWRMLKNKELIHDLFLGWAEEYGPVIRFNVFHRVTLLVVSPEGVKEYLVLPQYPKDRIVYGRLFNLFGVRFLGNGLVTDRDYNHWHKQRKIMDPAFSRSYLIGLMGTFNDKAEELMKALEEKADGETEVDMMDLLRRVTLDIIAKVAFGLELNSLSNDLSPFPRAMSLMAQGMTETRKPLFKYMPGNRKVVKEIQENLRLLRRTGNECIEQRRKAIQNEEETPLDILTQILKNAAQEGDCDYESMLDNFVTFFFAGHDTTASQLAFSIMELGRQPEVMAKLLAEVDEVVGVKRDINYEDLGNLQYLSQVLKEVLRLYPPVPGTVRWTGKEGVVEGVKIPANTTVVCSTYIMGRMGRYFKDPLIFDPDRFAKDQPKPYYSYFPFSLGPRSCIGQIFAQMEVKVVMAKFLQRFEFQLVPPQSFKILDTGTFRPLDGLVCRLKPRNTLAFEDYAGH</sequence>
<gene>
    <name evidence="7" type="primary">LOC107121530</name>
</gene>
<reference evidence="7" key="1">
    <citation type="submission" date="2025-08" db="UniProtKB">
        <authorList>
            <consortium name="RefSeq"/>
        </authorList>
    </citation>
    <scope>IDENTIFICATION</scope>
</reference>
<organism evidence="6 7">
    <name type="scientific">Gekko japonicus</name>
    <name type="common">Schlegel's Japanese gecko</name>
    <dbReference type="NCBI Taxonomy" id="146911"/>
    <lineage>
        <taxon>Eukaryota</taxon>
        <taxon>Metazoa</taxon>
        <taxon>Chordata</taxon>
        <taxon>Craniata</taxon>
        <taxon>Vertebrata</taxon>
        <taxon>Euteleostomi</taxon>
        <taxon>Lepidosauria</taxon>
        <taxon>Squamata</taxon>
        <taxon>Bifurcata</taxon>
        <taxon>Gekkota</taxon>
        <taxon>Gekkonidae</taxon>
        <taxon>Gekkoninae</taxon>
        <taxon>Gekko</taxon>
    </lineage>
</organism>
<keyword evidence="5" id="KW-1133">Transmembrane helix</keyword>
<feature type="transmembrane region" description="Helical" evidence="5">
    <location>
        <begin position="6"/>
        <end position="29"/>
    </location>
</feature>
<dbReference type="Proteomes" id="UP000694871">
    <property type="component" value="Unplaced"/>
</dbReference>
<keyword evidence="4" id="KW-0560">Oxidoreductase</keyword>